<gene>
    <name evidence="1" type="ORF">PILCRDRAFT_92390</name>
</gene>
<reference evidence="2" key="2">
    <citation type="submission" date="2015-01" db="EMBL/GenBank/DDBJ databases">
        <title>Evolutionary Origins and Diversification of the Mycorrhizal Mutualists.</title>
        <authorList>
            <consortium name="DOE Joint Genome Institute"/>
            <consortium name="Mycorrhizal Genomics Consortium"/>
            <person name="Kohler A."/>
            <person name="Kuo A."/>
            <person name="Nagy L.G."/>
            <person name="Floudas D."/>
            <person name="Copeland A."/>
            <person name="Barry K.W."/>
            <person name="Cichocki N."/>
            <person name="Veneault-Fourrey C."/>
            <person name="LaButti K."/>
            <person name="Lindquist E.A."/>
            <person name="Lipzen A."/>
            <person name="Lundell T."/>
            <person name="Morin E."/>
            <person name="Murat C."/>
            <person name="Riley R."/>
            <person name="Ohm R."/>
            <person name="Sun H."/>
            <person name="Tunlid A."/>
            <person name="Henrissat B."/>
            <person name="Grigoriev I.V."/>
            <person name="Hibbett D.S."/>
            <person name="Martin F."/>
        </authorList>
    </citation>
    <scope>NUCLEOTIDE SEQUENCE [LARGE SCALE GENOMIC DNA]</scope>
    <source>
        <strain evidence="2">F 1598</strain>
    </source>
</reference>
<dbReference type="HOGENOM" id="CLU_834491_0_0_1"/>
<reference evidence="1 2" key="1">
    <citation type="submission" date="2014-04" db="EMBL/GenBank/DDBJ databases">
        <authorList>
            <consortium name="DOE Joint Genome Institute"/>
            <person name="Kuo A."/>
            <person name="Tarkka M."/>
            <person name="Buscot F."/>
            <person name="Kohler A."/>
            <person name="Nagy L.G."/>
            <person name="Floudas D."/>
            <person name="Copeland A."/>
            <person name="Barry K.W."/>
            <person name="Cichocki N."/>
            <person name="Veneault-Fourrey C."/>
            <person name="LaButti K."/>
            <person name="Lindquist E.A."/>
            <person name="Lipzen A."/>
            <person name="Lundell T."/>
            <person name="Morin E."/>
            <person name="Murat C."/>
            <person name="Sun H."/>
            <person name="Tunlid A."/>
            <person name="Henrissat B."/>
            <person name="Grigoriev I.V."/>
            <person name="Hibbett D.S."/>
            <person name="Martin F."/>
            <person name="Nordberg H.P."/>
            <person name="Cantor M.N."/>
            <person name="Hua S.X."/>
        </authorList>
    </citation>
    <scope>NUCLEOTIDE SEQUENCE [LARGE SCALE GENOMIC DNA]</scope>
    <source>
        <strain evidence="1 2">F 1598</strain>
    </source>
</reference>
<protein>
    <submittedName>
        <fullName evidence="1">Uncharacterized protein</fullName>
    </submittedName>
</protein>
<organism evidence="1 2">
    <name type="scientific">Piloderma croceum (strain F 1598)</name>
    <dbReference type="NCBI Taxonomy" id="765440"/>
    <lineage>
        <taxon>Eukaryota</taxon>
        <taxon>Fungi</taxon>
        <taxon>Dikarya</taxon>
        <taxon>Basidiomycota</taxon>
        <taxon>Agaricomycotina</taxon>
        <taxon>Agaricomycetes</taxon>
        <taxon>Agaricomycetidae</taxon>
        <taxon>Atheliales</taxon>
        <taxon>Atheliaceae</taxon>
        <taxon>Piloderma</taxon>
    </lineage>
</organism>
<evidence type="ECO:0000313" key="1">
    <source>
        <dbReference type="EMBL" id="KIM74901.1"/>
    </source>
</evidence>
<evidence type="ECO:0000313" key="2">
    <source>
        <dbReference type="Proteomes" id="UP000054166"/>
    </source>
</evidence>
<sequence>MKRSLHDTYEIPILDNHATGSAHWTLRHKRVEFHPGPQKVCGDHEHGHEEPGAFEEGIGFLVHVKNHVADKIRADNAGDSVFVHKLLLRCRSLCRSLRHGALVKKLGARSDRDEESDCRGCIAVVQKIVGKDPDRTQEIEGRMRIDGFEVGGGYHGVVVDLGDGVDPEPILDNHATGSAHWTLRHKRVEFHPGPQKVCGDHEHGHEEPGAFEEGIGFLVHVKNHVADKIRADNAGDSVFVHKLLLRCRSLCRSLRHGALVKKLGARSDRDEESDCRGCIAVVQKIVGKDPDRTQEIEGRMRIDGFEVGGGYHGVVVDLGDGVDPEVGRGVRTF</sequence>
<keyword evidence="2" id="KW-1185">Reference proteome</keyword>
<name>A0A0C3F4S6_PILCF</name>
<dbReference type="AlphaFoldDB" id="A0A0C3F4S6"/>
<proteinExistence type="predicted"/>
<dbReference type="InParanoid" id="A0A0C3F4S6"/>
<dbReference type="EMBL" id="KN833054">
    <property type="protein sequence ID" value="KIM74901.1"/>
    <property type="molecule type" value="Genomic_DNA"/>
</dbReference>
<dbReference type="Proteomes" id="UP000054166">
    <property type="component" value="Unassembled WGS sequence"/>
</dbReference>
<accession>A0A0C3F4S6</accession>